<evidence type="ECO:0000313" key="9">
    <source>
        <dbReference type="EMBL" id="SAY38775.1"/>
    </source>
</evidence>
<dbReference type="Pfam" id="PF05140">
    <property type="entry name" value="ResB"/>
    <property type="match status" value="2"/>
</dbReference>
<dbReference type="EMBL" id="FITM01000084">
    <property type="protein sequence ID" value="SAY38775.1"/>
    <property type="molecule type" value="Genomic_DNA"/>
</dbReference>
<keyword evidence="10" id="KW-1185">Reference proteome</keyword>
<evidence type="ECO:0000256" key="5">
    <source>
        <dbReference type="ARBA" id="ARBA00023136"/>
    </source>
</evidence>
<evidence type="ECO:0000256" key="4">
    <source>
        <dbReference type="ARBA" id="ARBA00022989"/>
    </source>
</evidence>
<keyword evidence="3 6" id="KW-0201">Cytochrome c-type biogenesis</keyword>
<keyword evidence="5 6" id="KW-0472">Membrane</keyword>
<evidence type="ECO:0000256" key="3">
    <source>
        <dbReference type="ARBA" id="ARBA00022748"/>
    </source>
</evidence>
<dbReference type="InterPro" id="IPR007816">
    <property type="entry name" value="ResB-like_domain"/>
</dbReference>
<name>A0A164ZQZ9_9SYNE</name>
<protein>
    <recommendedName>
        <fullName evidence="6">Cytochrome c biogenesis protein CcsB</fullName>
    </recommendedName>
</protein>
<comment type="subcellular location">
    <subcellularLocation>
        <location evidence="6">Cellular thylakoid membrane</location>
        <topology evidence="6">Multi-pass membrane protein</topology>
    </subcellularLocation>
    <subcellularLocation>
        <location evidence="1">Membrane</location>
        <topology evidence="1">Multi-pass membrane protein</topology>
    </subcellularLocation>
</comment>
<feature type="transmembrane region" description="Helical" evidence="7">
    <location>
        <begin position="176"/>
        <end position="194"/>
    </location>
</feature>
<dbReference type="Proteomes" id="UP000182631">
    <property type="component" value="Unassembled WGS sequence"/>
</dbReference>
<keyword evidence="6" id="KW-0793">Thylakoid</keyword>
<comment type="similarity">
    <text evidence="6">Belongs to the Ccs1/CcsB family.</text>
</comment>
<dbReference type="InterPro" id="IPR023494">
    <property type="entry name" value="Cyt_c_bgen_Ccs1/CcsB/ResB"/>
</dbReference>
<evidence type="ECO:0000313" key="10">
    <source>
        <dbReference type="Proteomes" id="UP000182631"/>
    </source>
</evidence>
<reference evidence="10" key="1">
    <citation type="submission" date="2016-02" db="EMBL/GenBank/DDBJ databases">
        <authorList>
            <person name="liu f."/>
        </authorList>
    </citation>
    <scope>NUCLEOTIDE SEQUENCE [LARGE SCALE GENOMIC DNA]</scope>
</reference>
<dbReference type="PANTHER" id="PTHR31566:SF0">
    <property type="entry name" value="CYTOCHROME C BIOGENESIS PROTEIN CCS1, CHLOROPLASTIC"/>
    <property type="match status" value="1"/>
</dbReference>
<accession>A0A164ZQZ9</accession>
<comment type="subunit">
    <text evidence="6">May interact with CcsA.</text>
</comment>
<sequence>MASDMASNTPQALRFGQRLLALVGDLRLAIGLLLLIALASVLGTALPQNEPASAYHDHYDTQPWLGLLTAAPILALQLDHVYSSMWFLALLALLAASLATCSIRRQWPALQAGLRWVDHQHPHQLSQYSVGLTRKAGPASLRRLAQLLRQRGWTVQEKPGRLAARKGVVAGRSGPLLVHVGLIVLMIGAAWGALGGQRLERFLAPGRTLELVDRQGEVHLAIGLQGFSVDRDARGQAQQFHSQLLLSSPAMADTRPVEISVNHPARLRGLTVYQADWQVAALTVQLGGSPQLQFPLQPLPSLGEQVWGVAIPMRPDGSHPVLLTVASEQGPVLLYDSNGERLGVLRVAGPPLEVDGLLIRITRILPASGLLIKRDPGVPLVYAGFAVALLGGCLSVLASRKLWAVAAQDRLHVAGLSNRDVVGFGDALPRLLDDLTDADHGEP</sequence>
<evidence type="ECO:0000256" key="7">
    <source>
        <dbReference type="SAM" id="Phobius"/>
    </source>
</evidence>
<feature type="transmembrane region" description="Helical" evidence="7">
    <location>
        <begin position="20"/>
        <end position="42"/>
    </location>
</feature>
<evidence type="ECO:0000259" key="8">
    <source>
        <dbReference type="Pfam" id="PF05140"/>
    </source>
</evidence>
<organism evidence="9 10">
    <name type="scientific">Candidatus Synechococcus spongiarum</name>
    <dbReference type="NCBI Taxonomy" id="431041"/>
    <lineage>
        <taxon>Bacteria</taxon>
        <taxon>Bacillati</taxon>
        <taxon>Cyanobacteriota</taxon>
        <taxon>Cyanophyceae</taxon>
        <taxon>Synechococcales</taxon>
        <taxon>Synechococcaceae</taxon>
        <taxon>Synechococcus</taxon>
    </lineage>
</organism>
<feature type="transmembrane region" description="Helical" evidence="7">
    <location>
        <begin position="85"/>
        <end position="107"/>
    </location>
</feature>
<evidence type="ECO:0000256" key="6">
    <source>
        <dbReference type="HAMAP-Rule" id="MF_01392"/>
    </source>
</evidence>
<dbReference type="RefSeq" id="WP_257242987.1">
    <property type="nucleotide sequence ID" value="NZ_FITM01000084.1"/>
</dbReference>
<feature type="domain" description="ResB-like" evidence="8">
    <location>
        <begin position="26"/>
        <end position="285"/>
    </location>
</feature>
<evidence type="ECO:0000256" key="1">
    <source>
        <dbReference type="ARBA" id="ARBA00004141"/>
    </source>
</evidence>
<dbReference type="HAMAP" id="MF_01392">
    <property type="entry name" value="CytC_Ccs1"/>
    <property type="match status" value="1"/>
</dbReference>
<feature type="domain" description="ResB-like" evidence="8">
    <location>
        <begin position="367"/>
        <end position="427"/>
    </location>
</feature>
<dbReference type="GO" id="GO:0017004">
    <property type="term" value="P:cytochrome complex assembly"/>
    <property type="evidence" value="ECO:0007669"/>
    <property type="project" value="UniProtKB-UniRule"/>
</dbReference>
<dbReference type="AlphaFoldDB" id="A0A164ZQZ9"/>
<keyword evidence="4 6" id="KW-1133">Transmembrane helix</keyword>
<feature type="transmembrane region" description="Helical" evidence="7">
    <location>
        <begin position="380"/>
        <end position="398"/>
    </location>
</feature>
<dbReference type="GO" id="GO:0031676">
    <property type="term" value="C:plasma membrane-derived thylakoid membrane"/>
    <property type="evidence" value="ECO:0007669"/>
    <property type="project" value="UniProtKB-SubCell"/>
</dbReference>
<evidence type="ECO:0000256" key="2">
    <source>
        <dbReference type="ARBA" id="ARBA00022692"/>
    </source>
</evidence>
<keyword evidence="2 6" id="KW-0812">Transmembrane</keyword>
<comment type="function">
    <text evidence="6">Required during biogenesis of c-type cytochromes (cytochrome c6 and cytochrome f) at the step of heme attachment.</text>
</comment>
<proteinExistence type="inferred from homology"/>
<gene>
    <name evidence="6" type="primary">ccsB</name>
    <name evidence="6" type="synonym">ccs1</name>
    <name evidence="9" type="ORF">FLM9_727</name>
</gene>
<dbReference type="PANTHER" id="PTHR31566">
    <property type="entry name" value="CYTOCHROME C BIOGENESIS PROTEIN CCS1, CHLOROPLASTIC"/>
    <property type="match status" value="1"/>
</dbReference>